<dbReference type="SUPFAM" id="SSF55550">
    <property type="entry name" value="SH2 domain"/>
    <property type="match status" value="1"/>
</dbReference>
<feature type="compositionally biased region" description="Basic and acidic residues" evidence="6">
    <location>
        <begin position="94"/>
        <end position="118"/>
    </location>
</feature>
<dbReference type="SMART" id="SM00252">
    <property type="entry name" value="SH2"/>
    <property type="match status" value="1"/>
</dbReference>
<dbReference type="GeneID" id="101854668"/>
<keyword evidence="1" id="KW-0341">Growth regulation</keyword>
<evidence type="ECO:0000256" key="5">
    <source>
        <dbReference type="PROSITE-ProRule" id="PRU00191"/>
    </source>
</evidence>
<dbReference type="InterPro" id="IPR000980">
    <property type="entry name" value="SH2"/>
</dbReference>
<name>A0ABM0K3V4_APLCA</name>
<dbReference type="PROSITE" id="PS50001">
    <property type="entry name" value="SH2"/>
    <property type="match status" value="1"/>
</dbReference>
<dbReference type="SUPFAM" id="SSF158235">
    <property type="entry name" value="SOCS box-like"/>
    <property type="match status" value="1"/>
</dbReference>
<dbReference type="PROSITE" id="PS50225">
    <property type="entry name" value="SOCS"/>
    <property type="match status" value="1"/>
</dbReference>
<evidence type="ECO:0000259" key="7">
    <source>
        <dbReference type="PROSITE" id="PS50001"/>
    </source>
</evidence>
<evidence type="ECO:0000256" key="2">
    <source>
        <dbReference type="ARBA" id="ARBA00022700"/>
    </source>
</evidence>
<reference evidence="10 11" key="1">
    <citation type="submission" date="2025-05" db="UniProtKB">
        <authorList>
            <consortium name="RefSeq"/>
        </authorList>
    </citation>
    <scope>IDENTIFICATION</scope>
</reference>
<proteinExistence type="predicted"/>
<dbReference type="PANTHER" id="PTHR10155">
    <property type="entry name" value="PHOSPHATIDYLINOSITOL 3-KINASE REGULATORY SUBUNIT"/>
    <property type="match status" value="1"/>
</dbReference>
<dbReference type="InterPro" id="IPR001496">
    <property type="entry name" value="SOCS_box"/>
</dbReference>
<dbReference type="InterPro" id="IPR036860">
    <property type="entry name" value="SH2_dom_sf"/>
</dbReference>
<keyword evidence="4 5" id="KW-0727">SH2 domain</keyword>
<feature type="domain" description="SOCS box" evidence="8">
    <location>
        <begin position="254"/>
        <end position="311"/>
    </location>
</feature>
<dbReference type="Proteomes" id="UP000694888">
    <property type="component" value="Unplaced"/>
</dbReference>
<protein>
    <submittedName>
        <fullName evidence="10 11">Suppressor of cytokine signaling 2</fullName>
    </submittedName>
</protein>
<keyword evidence="9" id="KW-1185">Reference proteome</keyword>
<sequence length="312" mass="35433">MLQPPHRERCDSADMEEVIFRICRDYDKDRLQRFLSETRQNLPLVLASDSRLCKASSHSTPPGTRSVSSCTSREVELRRQVSVAEPGASGNNNQHEEHDNMVRNNDRDNRAGHDEVTKDSGVSCERLSSDVDSELDFDTLKKNQEELVAGCFYFPSLDQATAMELLRKAEVGSFLVRDSSHPDYIYTVSVKSEQGATSVRISYIDGLFGFDGDEEQPKVHTCFGSLMTLLDFHALNLRKYGKRLTMRAKTCRKAVEIPFIKPFRRTVPSLAHLARVKINSSLDTGEFYELSVASLPLSSKHKQFLRDYPYRL</sequence>
<feature type="region of interest" description="Disordered" evidence="6">
    <location>
        <begin position="52"/>
        <end position="123"/>
    </location>
</feature>
<keyword evidence="3" id="KW-0833">Ubl conjugation pathway</keyword>
<evidence type="ECO:0000259" key="8">
    <source>
        <dbReference type="PROSITE" id="PS50225"/>
    </source>
</evidence>
<evidence type="ECO:0000313" key="9">
    <source>
        <dbReference type="Proteomes" id="UP000694888"/>
    </source>
</evidence>
<dbReference type="PANTHER" id="PTHR10155:SF16">
    <property type="entry name" value="SUPPRESSOR OF CYTOKINE SIGNALING 2"/>
    <property type="match status" value="1"/>
</dbReference>
<gene>
    <name evidence="10 11" type="primary">LOC101854668</name>
</gene>
<organism evidence="9 10">
    <name type="scientific">Aplysia californica</name>
    <name type="common">California sea hare</name>
    <dbReference type="NCBI Taxonomy" id="6500"/>
    <lineage>
        <taxon>Eukaryota</taxon>
        <taxon>Metazoa</taxon>
        <taxon>Spiralia</taxon>
        <taxon>Lophotrochozoa</taxon>
        <taxon>Mollusca</taxon>
        <taxon>Gastropoda</taxon>
        <taxon>Heterobranchia</taxon>
        <taxon>Euthyneura</taxon>
        <taxon>Tectipleura</taxon>
        <taxon>Aplysiida</taxon>
        <taxon>Aplysioidea</taxon>
        <taxon>Aplysiidae</taxon>
        <taxon>Aplysia</taxon>
    </lineage>
</organism>
<evidence type="ECO:0000313" key="10">
    <source>
        <dbReference type="RefSeq" id="XP_005108140.1"/>
    </source>
</evidence>
<dbReference type="InterPro" id="IPR036036">
    <property type="entry name" value="SOCS_box-like_dom_sf"/>
</dbReference>
<evidence type="ECO:0000256" key="6">
    <source>
        <dbReference type="SAM" id="MobiDB-lite"/>
    </source>
</evidence>
<evidence type="ECO:0000313" key="11">
    <source>
        <dbReference type="RefSeq" id="XP_005108141.1"/>
    </source>
</evidence>
<dbReference type="Gene3D" id="3.30.505.10">
    <property type="entry name" value="SH2 domain"/>
    <property type="match status" value="1"/>
</dbReference>
<evidence type="ECO:0000256" key="4">
    <source>
        <dbReference type="ARBA" id="ARBA00022999"/>
    </source>
</evidence>
<evidence type="ECO:0000256" key="1">
    <source>
        <dbReference type="ARBA" id="ARBA00022604"/>
    </source>
</evidence>
<dbReference type="RefSeq" id="XP_005108141.1">
    <property type="nucleotide sequence ID" value="XM_005108084.3"/>
</dbReference>
<evidence type="ECO:0000256" key="3">
    <source>
        <dbReference type="ARBA" id="ARBA00022786"/>
    </source>
</evidence>
<keyword evidence="2" id="KW-0734">Signal transduction inhibitor</keyword>
<dbReference type="Pfam" id="PF00017">
    <property type="entry name" value="SH2"/>
    <property type="match status" value="1"/>
</dbReference>
<feature type="domain" description="SH2" evidence="7">
    <location>
        <begin position="152"/>
        <end position="233"/>
    </location>
</feature>
<dbReference type="RefSeq" id="XP_005108140.1">
    <property type="nucleotide sequence ID" value="XM_005108083.3"/>
</dbReference>
<accession>A0ABM0K3V4</accession>
<feature type="compositionally biased region" description="Polar residues" evidence="6">
    <location>
        <begin position="56"/>
        <end position="72"/>
    </location>
</feature>